<gene>
    <name evidence="2" type="ORF">GUJ93_ZPchr0039g14209</name>
</gene>
<proteinExistence type="predicted"/>
<sequence length="90" mass="9490">MKGQAGGAAPSKRRWRSVAAASAAMALLFFSVGVPLAVLLGLHGRFPSSPYPAKTLPFLLSPSLPAPRSGLLFRVFGRGERSVGECHEID</sequence>
<keyword evidence="3" id="KW-1185">Reference proteome</keyword>
<dbReference type="EMBL" id="JAAALK010001907">
    <property type="protein sequence ID" value="KAG8039354.1"/>
    <property type="molecule type" value="Genomic_DNA"/>
</dbReference>
<keyword evidence="1" id="KW-0812">Transmembrane</keyword>
<accession>A0A8J5RGJ5</accession>
<evidence type="ECO:0000313" key="2">
    <source>
        <dbReference type="EMBL" id="KAG8039354.1"/>
    </source>
</evidence>
<evidence type="ECO:0000313" key="3">
    <source>
        <dbReference type="Proteomes" id="UP000729402"/>
    </source>
</evidence>
<reference evidence="2" key="2">
    <citation type="submission" date="2021-02" db="EMBL/GenBank/DDBJ databases">
        <authorList>
            <person name="Kimball J.A."/>
            <person name="Haas M.W."/>
            <person name="Macchietto M."/>
            <person name="Kono T."/>
            <person name="Duquette J."/>
            <person name="Shao M."/>
        </authorList>
    </citation>
    <scope>NUCLEOTIDE SEQUENCE</scope>
    <source>
        <tissue evidence="2">Fresh leaf tissue</tissue>
    </source>
</reference>
<dbReference type="Proteomes" id="UP000729402">
    <property type="component" value="Unassembled WGS sequence"/>
</dbReference>
<reference evidence="2" key="1">
    <citation type="journal article" date="2021" name="bioRxiv">
        <title>Whole Genome Assembly and Annotation of Northern Wild Rice, Zizania palustris L., Supports a Whole Genome Duplication in the Zizania Genus.</title>
        <authorList>
            <person name="Haas M."/>
            <person name="Kono T."/>
            <person name="Macchietto M."/>
            <person name="Millas R."/>
            <person name="McGilp L."/>
            <person name="Shao M."/>
            <person name="Duquette J."/>
            <person name="Hirsch C.N."/>
            <person name="Kimball J."/>
        </authorList>
    </citation>
    <scope>NUCLEOTIDE SEQUENCE</scope>
    <source>
        <tissue evidence="2">Fresh leaf tissue</tissue>
    </source>
</reference>
<organism evidence="2 3">
    <name type="scientific">Zizania palustris</name>
    <name type="common">Northern wild rice</name>
    <dbReference type="NCBI Taxonomy" id="103762"/>
    <lineage>
        <taxon>Eukaryota</taxon>
        <taxon>Viridiplantae</taxon>
        <taxon>Streptophyta</taxon>
        <taxon>Embryophyta</taxon>
        <taxon>Tracheophyta</taxon>
        <taxon>Spermatophyta</taxon>
        <taxon>Magnoliopsida</taxon>
        <taxon>Liliopsida</taxon>
        <taxon>Poales</taxon>
        <taxon>Poaceae</taxon>
        <taxon>BOP clade</taxon>
        <taxon>Oryzoideae</taxon>
        <taxon>Oryzeae</taxon>
        <taxon>Zizaniinae</taxon>
        <taxon>Zizania</taxon>
    </lineage>
</organism>
<evidence type="ECO:0000256" key="1">
    <source>
        <dbReference type="SAM" id="Phobius"/>
    </source>
</evidence>
<keyword evidence="1" id="KW-0472">Membrane</keyword>
<protein>
    <submittedName>
        <fullName evidence="2">Uncharacterized protein</fullName>
    </submittedName>
</protein>
<keyword evidence="1" id="KW-1133">Transmembrane helix</keyword>
<comment type="caution">
    <text evidence="2">The sequence shown here is derived from an EMBL/GenBank/DDBJ whole genome shotgun (WGS) entry which is preliminary data.</text>
</comment>
<dbReference type="AlphaFoldDB" id="A0A8J5RGJ5"/>
<feature type="transmembrane region" description="Helical" evidence="1">
    <location>
        <begin position="20"/>
        <end position="42"/>
    </location>
</feature>
<name>A0A8J5RGJ5_ZIZPA</name>